<evidence type="ECO:0000313" key="2">
    <source>
        <dbReference type="Proteomes" id="UP001628220"/>
    </source>
</evidence>
<dbReference type="Gene3D" id="3.30.70.2970">
    <property type="entry name" value="Protein of unknown function (DUF541), domain 2"/>
    <property type="match status" value="1"/>
</dbReference>
<keyword evidence="2" id="KW-1185">Reference proteome</keyword>
<dbReference type="Proteomes" id="UP001628220">
    <property type="component" value="Unassembled WGS sequence"/>
</dbReference>
<dbReference type="Pfam" id="PF04402">
    <property type="entry name" value="SIMPL"/>
    <property type="match status" value="1"/>
</dbReference>
<protein>
    <submittedName>
        <fullName evidence="1">SIMPL domain-containing protein</fullName>
    </submittedName>
</protein>
<proteinExistence type="predicted"/>
<dbReference type="PIRSF" id="PIRSF029033">
    <property type="entry name" value="UCP029033"/>
    <property type="match status" value="1"/>
</dbReference>
<dbReference type="PANTHER" id="PTHR34387">
    <property type="entry name" value="SLR1258 PROTEIN"/>
    <property type="match status" value="1"/>
</dbReference>
<name>A0ABQ0E2A6_9PORP</name>
<reference evidence="1 2" key="1">
    <citation type="journal article" date="2025" name="Int. J. Syst. Evol. Microbiol.">
        <title>Desulfovibrio falkowii sp. nov., Porphyromonas miyakawae sp. nov., Mediterraneibacter flintii sp. nov. and Owariibacterium komagatae gen. nov., sp. nov., isolated from human faeces.</title>
        <authorList>
            <person name="Hamaguchi T."/>
            <person name="Ohara M."/>
            <person name="Hisatomi A."/>
            <person name="Sekiguchi K."/>
            <person name="Takeda J.I."/>
            <person name="Ueyama J."/>
            <person name="Ito M."/>
            <person name="Nishiwaki H."/>
            <person name="Ogi T."/>
            <person name="Hirayama M."/>
            <person name="Ohkuma M."/>
            <person name="Sakamoto M."/>
            <person name="Ohno K."/>
        </authorList>
    </citation>
    <scope>NUCLEOTIDE SEQUENCE [LARGE SCALE GENOMIC DNA]</scope>
    <source>
        <strain evidence="1 2">13CB11C</strain>
    </source>
</reference>
<dbReference type="EMBL" id="BAAFSF010000002">
    <property type="protein sequence ID" value="GAB1251822.1"/>
    <property type="molecule type" value="Genomic_DNA"/>
</dbReference>
<dbReference type="RefSeq" id="WP_411915639.1">
    <property type="nucleotide sequence ID" value="NZ_BAAFSF010000002.1"/>
</dbReference>
<accession>A0ABQ0E2A6</accession>
<dbReference type="InterPro" id="IPR016907">
    <property type="entry name" value="UCP029033"/>
</dbReference>
<gene>
    <name evidence="1" type="ORF">Tsumi_09270</name>
</gene>
<dbReference type="InterPro" id="IPR052022">
    <property type="entry name" value="26kDa_periplasmic_antigen"/>
</dbReference>
<sequence length="245" mass="27053">MMKGNSIVVAVVLGIAFVCGLAWAGTKVMKGRRPANEITVTGAAEMQISSDLIVWKASYSATAMDLKTAYIQITEYKKQVEEYLRSKNIPSDAIQFESVDINKQYDYQSNGNGGGRSVFSGYQLSQPVQVTSNDIDRVEALSRDITELIDKGLEITSYPPSYYYTKLNESKHEMLKAASEDALKRATAIAEGSNRKVGKLQRTQMGVFQVVGLYSDEDYSWGGSFNTSSREKTISVTVKSSYSVH</sequence>
<dbReference type="InterPro" id="IPR007497">
    <property type="entry name" value="SIMPL/DUF541"/>
</dbReference>
<evidence type="ECO:0000313" key="1">
    <source>
        <dbReference type="EMBL" id="GAB1251822.1"/>
    </source>
</evidence>
<dbReference type="Gene3D" id="3.30.110.170">
    <property type="entry name" value="Protein of unknown function (DUF541), domain 1"/>
    <property type="match status" value="1"/>
</dbReference>
<dbReference type="PANTHER" id="PTHR34387:SF2">
    <property type="entry name" value="SLR1258 PROTEIN"/>
    <property type="match status" value="1"/>
</dbReference>
<organism evidence="1 2">
    <name type="scientific">Porphyromonas miyakawae</name>
    <dbReference type="NCBI Taxonomy" id="3137470"/>
    <lineage>
        <taxon>Bacteria</taxon>
        <taxon>Pseudomonadati</taxon>
        <taxon>Bacteroidota</taxon>
        <taxon>Bacteroidia</taxon>
        <taxon>Bacteroidales</taxon>
        <taxon>Porphyromonadaceae</taxon>
        <taxon>Porphyromonas</taxon>
    </lineage>
</organism>
<comment type="caution">
    <text evidence="1">The sequence shown here is derived from an EMBL/GenBank/DDBJ whole genome shotgun (WGS) entry which is preliminary data.</text>
</comment>